<dbReference type="Proteomes" id="UP000054549">
    <property type="component" value="Unassembled WGS sequence"/>
</dbReference>
<dbReference type="OrthoDB" id="2681654at2759"/>
<feature type="region of interest" description="Disordered" evidence="2">
    <location>
        <begin position="1"/>
        <end position="22"/>
    </location>
</feature>
<feature type="coiled-coil region" evidence="1">
    <location>
        <begin position="28"/>
        <end position="169"/>
    </location>
</feature>
<sequence length="213" mass="24962">MLRRPSTNNTTPLGGRGPSLEVSHQTQIEDLVQRNRVLEQTNKKLTEQLNLEQHRAKEAVAEIQKQLIREQREWREGCDVLVSCHRLAHLRTIADLEAMKSKLYEEEEAMMREKVQRLQRDVRITMFQIKESELDYKIADLEEEKEDLIAHYEEVMDNLRRRISAFVAERKVKAAEISRLEKQQDQDQYNQGQTISASSRTCHATSFGRVKCN</sequence>
<organism evidence="3 4">
    <name type="scientific">Amanita muscaria (strain Koide BX008)</name>
    <dbReference type="NCBI Taxonomy" id="946122"/>
    <lineage>
        <taxon>Eukaryota</taxon>
        <taxon>Fungi</taxon>
        <taxon>Dikarya</taxon>
        <taxon>Basidiomycota</taxon>
        <taxon>Agaricomycotina</taxon>
        <taxon>Agaricomycetes</taxon>
        <taxon>Agaricomycetidae</taxon>
        <taxon>Agaricales</taxon>
        <taxon>Pluteineae</taxon>
        <taxon>Amanitaceae</taxon>
        <taxon>Amanita</taxon>
    </lineage>
</organism>
<reference evidence="3 4" key="1">
    <citation type="submission" date="2014-04" db="EMBL/GenBank/DDBJ databases">
        <title>Evolutionary Origins and Diversification of the Mycorrhizal Mutualists.</title>
        <authorList>
            <consortium name="DOE Joint Genome Institute"/>
            <consortium name="Mycorrhizal Genomics Consortium"/>
            <person name="Kohler A."/>
            <person name="Kuo A."/>
            <person name="Nagy L.G."/>
            <person name="Floudas D."/>
            <person name="Copeland A."/>
            <person name="Barry K.W."/>
            <person name="Cichocki N."/>
            <person name="Veneault-Fourrey C."/>
            <person name="LaButti K."/>
            <person name="Lindquist E.A."/>
            <person name="Lipzen A."/>
            <person name="Lundell T."/>
            <person name="Morin E."/>
            <person name="Murat C."/>
            <person name="Riley R."/>
            <person name="Ohm R."/>
            <person name="Sun H."/>
            <person name="Tunlid A."/>
            <person name="Henrissat B."/>
            <person name="Grigoriev I.V."/>
            <person name="Hibbett D.S."/>
            <person name="Martin F."/>
        </authorList>
    </citation>
    <scope>NUCLEOTIDE SEQUENCE [LARGE SCALE GENOMIC DNA]</scope>
    <source>
        <strain evidence="3 4">Koide BX008</strain>
    </source>
</reference>
<feature type="compositionally biased region" description="Polar residues" evidence="2">
    <location>
        <begin position="1"/>
        <end position="12"/>
    </location>
</feature>
<protein>
    <submittedName>
        <fullName evidence="3">Uncharacterized protein</fullName>
    </submittedName>
</protein>
<proteinExistence type="predicted"/>
<evidence type="ECO:0000256" key="1">
    <source>
        <dbReference type="SAM" id="Coils"/>
    </source>
</evidence>
<dbReference type="HOGENOM" id="CLU_1294072_0_0_1"/>
<dbReference type="EMBL" id="KN818231">
    <property type="protein sequence ID" value="KIL67591.1"/>
    <property type="molecule type" value="Genomic_DNA"/>
</dbReference>
<accession>A0A0C2XDR3</accession>
<evidence type="ECO:0000256" key="2">
    <source>
        <dbReference type="SAM" id="MobiDB-lite"/>
    </source>
</evidence>
<dbReference type="STRING" id="946122.A0A0C2XDR3"/>
<gene>
    <name evidence="3" type="ORF">M378DRAFT_265759</name>
</gene>
<evidence type="ECO:0000313" key="3">
    <source>
        <dbReference type="EMBL" id="KIL67591.1"/>
    </source>
</evidence>
<name>A0A0C2XDR3_AMAMK</name>
<dbReference type="AlphaFoldDB" id="A0A0C2XDR3"/>
<keyword evidence="4" id="KW-1185">Reference proteome</keyword>
<dbReference type="InParanoid" id="A0A0C2XDR3"/>
<keyword evidence="1" id="KW-0175">Coiled coil</keyword>
<evidence type="ECO:0000313" key="4">
    <source>
        <dbReference type="Proteomes" id="UP000054549"/>
    </source>
</evidence>